<keyword evidence="11" id="KW-0812">Transmembrane</keyword>
<evidence type="ECO:0000313" key="15">
    <source>
        <dbReference type="RefSeq" id="XP_015276561.1"/>
    </source>
</evidence>
<evidence type="ECO:0000256" key="3">
    <source>
        <dbReference type="ARBA" id="ARBA00022439"/>
    </source>
</evidence>
<comment type="function">
    <text evidence="1">Pulmonary surfactant associated proteins promote alveolar stability by lowering the surface tension at the air-liquid interface in the peripheral air spaces.</text>
</comment>
<evidence type="ECO:0000256" key="11">
    <source>
        <dbReference type="SAM" id="Phobius"/>
    </source>
</evidence>
<keyword evidence="3" id="KW-0767">Surface film</keyword>
<evidence type="ECO:0000259" key="13">
    <source>
        <dbReference type="Pfam" id="PF08999"/>
    </source>
</evidence>
<dbReference type="InterPro" id="IPR001729">
    <property type="entry name" value="SP-C"/>
</dbReference>
<keyword evidence="5" id="KW-0305">Gaseous exchange</keyword>
<dbReference type="InterPro" id="IPR007084">
    <property type="entry name" value="BRICHOS_dom"/>
</dbReference>
<accession>A0ABM1KS74</accession>
<dbReference type="PANTHER" id="PTHR10800">
    <property type="entry name" value="PULMONARY SURFACTANT-ASSOCIATED PROTEIN C"/>
    <property type="match status" value="1"/>
</dbReference>
<keyword evidence="4" id="KW-0964">Secreted</keyword>
<dbReference type="PANTHER" id="PTHR10800:SF4">
    <property type="entry name" value="PULMONARY SURFACTANT-ASSOCIATED PROTEIN C"/>
    <property type="match status" value="1"/>
</dbReference>
<dbReference type="GeneID" id="107118720"/>
<name>A0ABM1KS74_GEKJA</name>
<feature type="domain" description="BRICHOS" evidence="12">
    <location>
        <begin position="101"/>
        <end position="157"/>
    </location>
</feature>
<dbReference type="Proteomes" id="UP000694871">
    <property type="component" value="Unplaced"/>
</dbReference>
<comment type="subcellular location">
    <subcellularLocation>
        <location evidence="2">Secreted</location>
        <location evidence="2">Extracellular space</location>
        <location evidence="2">Surface film</location>
    </subcellularLocation>
</comment>
<evidence type="ECO:0000256" key="7">
    <source>
        <dbReference type="ARBA" id="ARBA00023157"/>
    </source>
</evidence>
<evidence type="ECO:0000256" key="2">
    <source>
        <dbReference type="ARBA" id="ARBA00004364"/>
    </source>
</evidence>
<dbReference type="InterPro" id="IPR015091">
    <property type="entry name" value="Surfactant_protein_propep"/>
</dbReference>
<evidence type="ECO:0000256" key="5">
    <source>
        <dbReference type="ARBA" id="ARBA00022713"/>
    </source>
</evidence>
<evidence type="ECO:0000313" key="14">
    <source>
        <dbReference type="Proteomes" id="UP000694871"/>
    </source>
</evidence>
<dbReference type="SMART" id="SM00019">
    <property type="entry name" value="SF_P"/>
    <property type="match status" value="1"/>
</dbReference>
<evidence type="ECO:0000256" key="1">
    <source>
        <dbReference type="ARBA" id="ARBA00002263"/>
    </source>
</evidence>
<evidence type="ECO:0000256" key="10">
    <source>
        <dbReference type="ARBA" id="ARBA00044825"/>
    </source>
</evidence>
<protein>
    <recommendedName>
        <fullName evidence="9">Surfactant protein C</fullName>
    </recommendedName>
    <alternativeName>
        <fullName evidence="10">Pulmonary surfactant-associated protein C</fullName>
    </alternativeName>
</protein>
<keyword evidence="6" id="KW-0564">Palmitate</keyword>
<keyword evidence="11" id="KW-1133">Transmembrane helix</keyword>
<keyword evidence="14" id="KW-1185">Reference proteome</keyword>
<keyword evidence="8" id="KW-0449">Lipoprotein</keyword>
<keyword evidence="11" id="KW-0472">Membrane</keyword>
<evidence type="ECO:0000259" key="12">
    <source>
        <dbReference type="Pfam" id="PF04089"/>
    </source>
</evidence>
<feature type="transmembrane region" description="Helical" evidence="11">
    <location>
        <begin position="35"/>
        <end position="59"/>
    </location>
</feature>
<dbReference type="RefSeq" id="XP_015276561.1">
    <property type="nucleotide sequence ID" value="XM_015421075.1"/>
</dbReference>
<reference evidence="15" key="1">
    <citation type="submission" date="2025-08" db="UniProtKB">
        <authorList>
            <consortium name="RefSeq"/>
        </authorList>
    </citation>
    <scope>IDENTIFICATION</scope>
</reference>
<evidence type="ECO:0000256" key="6">
    <source>
        <dbReference type="ARBA" id="ARBA00023139"/>
    </source>
</evidence>
<sequence length="162" mass="18313">MEINEKMEVVTKEVLLQLPPVLPKFPSCPVHIKRLLIVVVIVVLIVVIIVGALLMGLFITQTHTETVLQMTIEGLEGRQSQLNLPMDQEEVATFHVNDGINDPATVIYYFGKLLIGYKSWNRKACFITRMDEGNIQGLDTILKKFQPHIQAEDQPVRFSAVM</sequence>
<proteinExistence type="predicted"/>
<dbReference type="Gene3D" id="3.30.390.150">
    <property type="match status" value="1"/>
</dbReference>
<gene>
    <name evidence="15" type="primary">LOC107118720</name>
</gene>
<keyword evidence="7" id="KW-1015">Disulfide bond</keyword>
<evidence type="ECO:0000256" key="4">
    <source>
        <dbReference type="ARBA" id="ARBA00022525"/>
    </source>
</evidence>
<dbReference type="Pfam" id="PF08999">
    <property type="entry name" value="SP_C-Propep"/>
    <property type="match status" value="1"/>
</dbReference>
<evidence type="ECO:0000256" key="8">
    <source>
        <dbReference type="ARBA" id="ARBA00023288"/>
    </source>
</evidence>
<evidence type="ECO:0000256" key="9">
    <source>
        <dbReference type="ARBA" id="ARBA00044778"/>
    </source>
</evidence>
<organism evidence="14 15">
    <name type="scientific">Gekko japonicus</name>
    <name type="common">Schlegel's Japanese gecko</name>
    <dbReference type="NCBI Taxonomy" id="146911"/>
    <lineage>
        <taxon>Eukaryota</taxon>
        <taxon>Metazoa</taxon>
        <taxon>Chordata</taxon>
        <taxon>Craniata</taxon>
        <taxon>Vertebrata</taxon>
        <taxon>Euteleostomi</taxon>
        <taxon>Lepidosauria</taxon>
        <taxon>Squamata</taxon>
        <taxon>Bifurcata</taxon>
        <taxon>Gekkota</taxon>
        <taxon>Gekkonidae</taxon>
        <taxon>Gekkoninae</taxon>
        <taxon>Gekko</taxon>
    </lineage>
</organism>
<dbReference type="Pfam" id="PF04089">
    <property type="entry name" value="BRICHOS"/>
    <property type="match status" value="1"/>
</dbReference>
<feature type="domain" description="Surfactant protein C N-terminal propeptide" evidence="13">
    <location>
        <begin position="24"/>
        <end position="83"/>
    </location>
</feature>